<feature type="region of interest" description="Disordered" evidence="1">
    <location>
        <begin position="82"/>
        <end position="109"/>
    </location>
</feature>
<feature type="region of interest" description="Disordered" evidence="1">
    <location>
        <begin position="132"/>
        <end position="197"/>
    </location>
</feature>
<dbReference type="STRING" id="2018661.A0A2A2JCF7"/>
<name>A0A2A2JCF7_9BILA</name>
<feature type="region of interest" description="Disordered" evidence="1">
    <location>
        <begin position="401"/>
        <end position="424"/>
    </location>
</feature>
<sequence>MPTEGKPQIFELQRGYKTEDVADKKIAGPFTSGGAKARGVKSEIFTDVPIPVQFQSKHRPITMYNNNSNSNQFGNLEYAALPPQRTTESPKKPSTLAYPLHPSSNKEFSTVSISAQPLVDANSEDYRKMFPEESWSKSVELEQEDEEPGRTLNRANGEKTFSLDDAPENANSETSVEEELDRARKELLEQKEKRTMLQRRQMELRKALKEQERKRLETEKHNAEKNLKLLKEKEEIEGKIREERRLRIEAIRKLEQQREMRKKEEEELNKRLRDLKRLQVEERKRRLESERNLLKKADEERQKEEKELQEELARQRIELEKQEKLKLLEEERNKREELQRLREKEEEEMMKQRERTLKEEKRLEEERKRMVVEIERRQRKWEAERQRQMEERLERRKARLSRLFSRSSSREQSEGRKHRRHRRLRKIVVKDTSNDVKMTRKAFSSEARNDDSERFLGGWASTENQTDDSGYTDAEIKKYYENYYNEWYRRHNKTKPTSKTTKATTTQTPVTLATPTTQPHQPLTQAPPQPLPQAPPQPMALPNGRMIQTEPPTNARNYNALPSAPYGQQYAQLPPQVNGPVPLPYIMGQIPLGQMPMGSGGNLFGIVDPRQSMGNNGITKDQLDRTCDAIKLATRAFGIKDAYTFAKKNCMFIKMYYQNVTCDQIMHVIEYCGPKLKDHRKLKRS</sequence>
<dbReference type="PANTHER" id="PTHR37435">
    <property type="entry name" value="PROTEIN CBG14344"/>
    <property type="match status" value="1"/>
</dbReference>
<comment type="caution">
    <text evidence="3">The sequence shown here is derived from an EMBL/GenBank/DDBJ whole genome shotgun (WGS) entry which is preliminary data.</text>
</comment>
<evidence type="ECO:0000256" key="1">
    <source>
        <dbReference type="SAM" id="MobiDB-lite"/>
    </source>
</evidence>
<dbReference type="OrthoDB" id="5861617at2759"/>
<dbReference type="InterPro" id="IPR055352">
    <property type="entry name" value="CCD_aECM"/>
</dbReference>
<proteinExistence type="predicted"/>
<evidence type="ECO:0000313" key="3">
    <source>
        <dbReference type="EMBL" id="PAV59327.1"/>
    </source>
</evidence>
<feature type="region of interest" description="Disordered" evidence="1">
    <location>
        <begin position="494"/>
        <end position="532"/>
    </location>
</feature>
<feature type="domain" description="aECM cysteine-cradle" evidence="2">
    <location>
        <begin position="624"/>
        <end position="673"/>
    </location>
</feature>
<accession>A0A2A2JCF7</accession>
<dbReference type="AlphaFoldDB" id="A0A2A2JCF7"/>
<dbReference type="Pfam" id="PF23626">
    <property type="entry name" value="CCD_aECM"/>
    <property type="match status" value="1"/>
</dbReference>
<evidence type="ECO:0000259" key="2">
    <source>
        <dbReference type="Pfam" id="PF23626"/>
    </source>
</evidence>
<dbReference type="PANTHER" id="PTHR37435:SF4">
    <property type="entry name" value="GROUND-LIKE DOMAIN-CONTAINING PROTEIN"/>
    <property type="match status" value="1"/>
</dbReference>
<organism evidence="3 4">
    <name type="scientific">Diploscapter pachys</name>
    <dbReference type="NCBI Taxonomy" id="2018661"/>
    <lineage>
        <taxon>Eukaryota</taxon>
        <taxon>Metazoa</taxon>
        <taxon>Ecdysozoa</taxon>
        <taxon>Nematoda</taxon>
        <taxon>Chromadorea</taxon>
        <taxon>Rhabditida</taxon>
        <taxon>Rhabditina</taxon>
        <taxon>Rhabditomorpha</taxon>
        <taxon>Rhabditoidea</taxon>
        <taxon>Rhabditidae</taxon>
        <taxon>Diploscapter</taxon>
    </lineage>
</organism>
<protein>
    <recommendedName>
        <fullName evidence="2">aECM cysteine-cradle domain-containing protein</fullName>
    </recommendedName>
</protein>
<evidence type="ECO:0000313" key="4">
    <source>
        <dbReference type="Proteomes" id="UP000218231"/>
    </source>
</evidence>
<feature type="compositionally biased region" description="Basic and acidic residues" evidence="1">
    <location>
        <begin position="181"/>
        <end position="197"/>
    </location>
</feature>
<keyword evidence="4" id="KW-1185">Reference proteome</keyword>
<feature type="compositionally biased region" description="Low complexity" evidence="1">
    <location>
        <begin position="497"/>
        <end position="524"/>
    </location>
</feature>
<dbReference type="EMBL" id="LIAE01010531">
    <property type="protein sequence ID" value="PAV59327.1"/>
    <property type="molecule type" value="Genomic_DNA"/>
</dbReference>
<gene>
    <name evidence="3" type="ORF">WR25_15666</name>
</gene>
<dbReference type="Proteomes" id="UP000218231">
    <property type="component" value="Unassembled WGS sequence"/>
</dbReference>
<reference evidence="3 4" key="1">
    <citation type="journal article" date="2017" name="Curr. Biol.">
        <title>Genome architecture and evolution of a unichromosomal asexual nematode.</title>
        <authorList>
            <person name="Fradin H."/>
            <person name="Zegar C."/>
            <person name="Gutwein M."/>
            <person name="Lucas J."/>
            <person name="Kovtun M."/>
            <person name="Corcoran D."/>
            <person name="Baugh L.R."/>
            <person name="Kiontke K."/>
            <person name="Gunsalus K."/>
            <person name="Fitch D.H."/>
            <person name="Piano F."/>
        </authorList>
    </citation>
    <scope>NUCLEOTIDE SEQUENCE [LARGE SCALE GENOMIC DNA]</scope>
    <source>
        <strain evidence="3">PF1309</strain>
    </source>
</reference>